<comment type="subcellular location">
    <subcellularLocation>
        <location evidence="3">Mitochondrion</location>
    </subcellularLocation>
</comment>
<evidence type="ECO:0000256" key="10">
    <source>
        <dbReference type="ARBA" id="ARBA00023052"/>
    </source>
</evidence>
<organism evidence="15 16">
    <name type="scientific">Lepeophtheirus salmonis</name>
    <name type="common">Salmon louse</name>
    <name type="synonym">Caligus salmonis</name>
    <dbReference type="NCBI Taxonomy" id="72036"/>
    <lineage>
        <taxon>Eukaryota</taxon>
        <taxon>Metazoa</taxon>
        <taxon>Ecdysozoa</taxon>
        <taxon>Arthropoda</taxon>
        <taxon>Crustacea</taxon>
        <taxon>Multicrustacea</taxon>
        <taxon>Hexanauplia</taxon>
        <taxon>Copepoda</taxon>
        <taxon>Siphonostomatoida</taxon>
        <taxon>Caligidae</taxon>
        <taxon>Lepeophtheirus</taxon>
    </lineage>
</organism>
<sequence length="611" mass="68908">MTRILKSRSEMVNNRTIDWALGEALAFGSLLKEGIHVRLSGQDVERGTFSHRHHILHHQTKDKSTYNPLANLYPDQAPYTVCNSSLSEYGVLGFELGYSMTNPNALVLWEAQFGDFCNGAQCIIDQFLSSGQAKWVRQSGLVMLLPHGMEGMGPEHSSARPERFLQLCADDPEYFPPLEDEFAIKQLLHINMIKTLDHHDTQIPFLRHPECKSSFDEMTPDTEFQRMICESGSASQNPQSVKKLIFCTGKVYYDLIKARRTAGLEDKIAISTIEQICPFPYDIVKKECELYANAALVCCQEEHKNQGIWSYVHPRFQTAVGGYERMVSYVGRDVSSSPATENNSTNNVILKCNDTHVHFNVTLVIGNFFCINLTATGFDYQAYRDLYAKAHLPTGRNNGAAGAIGSKDNLGIEESGAMTNVDQDSNSYMNSILELFGVSSGKLRSMALSLIVYLTEYITKSMFNIGDNDILKNEIPQYRSLVENEGYLAAVMQLFENSEKHAQYWVEFIEDDNLPDNLIDLLYKKTGSATNCAQMFICKTGPLITGIQQSIKSRQTFRDFSKSPQAPRSYHKNEDADMYSSFYRNLPSARTVLLNNNQCETRNIDCPMLSF</sequence>
<keyword evidence="8" id="KW-0809">Transit peptide</keyword>
<comment type="cofactor">
    <cofactor evidence="1">
        <name>Mg(2+)</name>
        <dbReference type="ChEBI" id="CHEBI:18420"/>
    </cofactor>
</comment>
<dbReference type="FunFam" id="3.40.50.11610:FF:000003">
    <property type="entry name" value="2-oxoglutarate dehydrogenase, isoform X4"/>
    <property type="match status" value="1"/>
</dbReference>
<evidence type="ECO:0000256" key="1">
    <source>
        <dbReference type="ARBA" id="ARBA00001946"/>
    </source>
</evidence>
<keyword evidence="16" id="KW-1185">Reference proteome</keyword>
<dbReference type="FunFam" id="3.40.50.12470:FF:000007">
    <property type="entry name" value="2-oxoglutarate dehydrogenase e1 mitochondrial"/>
    <property type="match status" value="1"/>
</dbReference>
<dbReference type="EMBL" id="HG994587">
    <property type="protein sequence ID" value="CAF3024605.1"/>
    <property type="molecule type" value="Genomic_DNA"/>
</dbReference>
<evidence type="ECO:0000256" key="12">
    <source>
        <dbReference type="ARBA" id="ARBA00023152"/>
    </source>
</evidence>
<dbReference type="GO" id="GO:0030976">
    <property type="term" value="F:thiamine pyrophosphate binding"/>
    <property type="evidence" value="ECO:0007669"/>
    <property type="project" value="InterPro"/>
</dbReference>
<dbReference type="Gene3D" id="3.40.50.12470">
    <property type="match status" value="1"/>
</dbReference>
<keyword evidence="7" id="KW-0460">Magnesium</keyword>
<dbReference type="InterPro" id="IPR031717">
    <property type="entry name" value="ODO-1/KGD_C"/>
</dbReference>
<dbReference type="AlphaFoldDB" id="A0A7R8HE81"/>
<dbReference type="GO" id="GO:0006096">
    <property type="term" value="P:glycolytic process"/>
    <property type="evidence" value="ECO:0007669"/>
    <property type="project" value="UniProtKB-KW"/>
</dbReference>
<evidence type="ECO:0000256" key="4">
    <source>
        <dbReference type="ARBA" id="ARBA00006936"/>
    </source>
</evidence>
<accession>A0A7R8HE81</accession>
<dbReference type="GO" id="GO:0006099">
    <property type="term" value="P:tricarboxylic acid cycle"/>
    <property type="evidence" value="ECO:0007669"/>
    <property type="project" value="TreeGrafter"/>
</dbReference>
<gene>
    <name evidence="15" type="ORF">LSAA_14045</name>
</gene>
<dbReference type="OrthoDB" id="413077at2759"/>
<evidence type="ECO:0000256" key="13">
    <source>
        <dbReference type="ARBA" id="ARBA00030680"/>
    </source>
</evidence>
<comment type="similarity">
    <text evidence="4">Belongs to the alpha-ketoglutarate dehydrogenase family.</text>
</comment>
<dbReference type="GO" id="GO:0045252">
    <property type="term" value="C:oxoglutarate dehydrogenase complex"/>
    <property type="evidence" value="ECO:0007669"/>
    <property type="project" value="TreeGrafter"/>
</dbReference>
<evidence type="ECO:0000313" key="15">
    <source>
        <dbReference type="EMBL" id="CAF3024605.1"/>
    </source>
</evidence>
<name>A0A7R8HE81_LEPSM</name>
<dbReference type="EC" id="1.2.4.2" evidence="5"/>
<evidence type="ECO:0000256" key="5">
    <source>
        <dbReference type="ARBA" id="ARBA00012280"/>
    </source>
</evidence>
<evidence type="ECO:0000256" key="11">
    <source>
        <dbReference type="ARBA" id="ARBA00023128"/>
    </source>
</evidence>
<proteinExistence type="inferred from homology"/>
<dbReference type="InterPro" id="IPR029061">
    <property type="entry name" value="THDP-binding"/>
</dbReference>
<evidence type="ECO:0000256" key="8">
    <source>
        <dbReference type="ARBA" id="ARBA00022946"/>
    </source>
</evidence>
<feature type="domain" description="Transketolase-like pyrimidine-binding" evidence="14">
    <location>
        <begin position="17"/>
        <end position="195"/>
    </location>
</feature>
<evidence type="ECO:0000256" key="2">
    <source>
        <dbReference type="ARBA" id="ARBA00001964"/>
    </source>
</evidence>
<dbReference type="Pfam" id="PF02779">
    <property type="entry name" value="Transket_pyr"/>
    <property type="match status" value="1"/>
</dbReference>
<dbReference type="GO" id="GO:0004591">
    <property type="term" value="F:oxoglutarate dehydrogenase (succinyl-transferring) activity"/>
    <property type="evidence" value="ECO:0007669"/>
    <property type="project" value="UniProtKB-EC"/>
</dbReference>
<evidence type="ECO:0000256" key="6">
    <source>
        <dbReference type="ARBA" id="ARBA00022723"/>
    </source>
</evidence>
<keyword evidence="11" id="KW-0496">Mitochondrion</keyword>
<dbReference type="Pfam" id="PF16870">
    <property type="entry name" value="OxoGdeHyase_C"/>
    <property type="match status" value="1"/>
</dbReference>
<dbReference type="SUPFAM" id="SSF52518">
    <property type="entry name" value="Thiamin diphosphate-binding fold (THDP-binding)"/>
    <property type="match status" value="1"/>
</dbReference>
<reference evidence="15" key="1">
    <citation type="submission" date="2021-02" db="EMBL/GenBank/DDBJ databases">
        <authorList>
            <person name="Bekaert M."/>
        </authorList>
    </citation>
    <scope>NUCLEOTIDE SEQUENCE</scope>
    <source>
        <strain evidence="15">IoA-00</strain>
    </source>
</reference>
<keyword evidence="9 15" id="KW-0560">Oxidoreductase</keyword>
<dbReference type="GO" id="GO:0046872">
    <property type="term" value="F:metal ion binding"/>
    <property type="evidence" value="ECO:0007669"/>
    <property type="project" value="UniProtKB-KW"/>
</dbReference>
<dbReference type="PANTHER" id="PTHR23152">
    <property type="entry name" value="2-OXOGLUTARATE DEHYDROGENASE"/>
    <property type="match status" value="1"/>
</dbReference>
<evidence type="ECO:0000256" key="9">
    <source>
        <dbReference type="ARBA" id="ARBA00023002"/>
    </source>
</evidence>
<dbReference type="SMART" id="SM00861">
    <property type="entry name" value="Transket_pyr"/>
    <property type="match status" value="1"/>
</dbReference>
<evidence type="ECO:0000259" key="14">
    <source>
        <dbReference type="SMART" id="SM00861"/>
    </source>
</evidence>
<keyword evidence="6" id="KW-0479">Metal-binding</keyword>
<dbReference type="Gene3D" id="3.40.50.11610">
    <property type="entry name" value="Multifunctional 2-oxoglutarate metabolism enzyme, C-terminal domain"/>
    <property type="match status" value="1"/>
</dbReference>
<dbReference type="InterPro" id="IPR042179">
    <property type="entry name" value="KGD_C_sf"/>
</dbReference>
<dbReference type="InterPro" id="IPR011603">
    <property type="entry name" value="2oxoglutarate_DH_E1"/>
</dbReference>
<keyword evidence="10" id="KW-0786">Thiamine pyrophosphate</keyword>
<dbReference type="PANTHER" id="PTHR23152:SF4">
    <property type="entry name" value="2-OXOADIPATE DEHYDROGENASE COMPLEX COMPONENT E1"/>
    <property type="match status" value="1"/>
</dbReference>
<protein>
    <recommendedName>
        <fullName evidence="5">oxoglutarate dehydrogenase (succinyl-transferring)</fullName>
        <ecNumber evidence="5">1.2.4.2</ecNumber>
    </recommendedName>
    <alternativeName>
        <fullName evidence="13">Alpha-ketoglutarate dehydrogenase</fullName>
    </alternativeName>
</protein>
<dbReference type="InterPro" id="IPR005475">
    <property type="entry name" value="Transketolase-like_Pyr-bd"/>
</dbReference>
<dbReference type="GO" id="GO:0005739">
    <property type="term" value="C:mitochondrion"/>
    <property type="evidence" value="ECO:0007669"/>
    <property type="project" value="UniProtKB-SubCell"/>
</dbReference>
<dbReference type="Proteomes" id="UP000675881">
    <property type="component" value="Chromosome 8"/>
</dbReference>
<evidence type="ECO:0000256" key="3">
    <source>
        <dbReference type="ARBA" id="ARBA00004173"/>
    </source>
</evidence>
<evidence type="ECO:0000256" key="7">
    <source>
        <dbReference type="ARBA" id="ARBA00022842"/>
    </source>
</evidence>
<keyword evidence="12" id="KW-0324">Glycolysis</keyword>
<evidence type="ECO:0000313" key="16">
    <source>
        <dbReference type="Proteomes" id="UP000675881"/>
    </source>
</evidence>
<comment type="cofactor">
    <cofactor evidence="2">
        <name>thiamine diphosphate</name>
        <dbReference type="ChEBI" id="CHEBI:58937"/>
    </cofactor>
</comment>